<dbReference type="GO" id="GO:0003677">
    <property type="term" value="F:DNA binding"/>
    <property type="evidence" value="ECO:0007669"/>
    <property type="project" value="InterPro"/>
</dbReference>
<feature type="domain" description="Helicase ATP-binding" evidence="1">
    <location>
        <begin position="15"/>
        <end position="169"/>
    </location>
</feature>
<dbReference type="Gene3D" id="3.40.50.300">
    <property type="entry name" value="P-loop containing nucleotide triphosphate hydrolases"/>
    <property type="match status" value="2"/>
</dbReference>
<evidence type="ECO:0000313" key="4">
    <source>
        <dbReference type="Proteomes" id="UP000182063"/>
    </source>
</evidence>
<dbReference type="GO" id="GO:0016787">
    <property type="term" value="F:hydrolase activity"/>
    <property type="evidence" value="ECO:0007669"/>
    <property type="project" value="InterPro"/>
</dbReference>
<dbReference type="RefSeq" id="WP_072598238.1">
    <property type="nucleotide sequence ID" value="NZ_CP018221.1"/>
</dbReference>
<dbReference type="GO" id="GO:0005524">
    <property type="term" value="F:ATP binding"/>
    <property type="evidence" value="ECO:0007669"/>
    <property type="project" value="InterPro"/>
</dbReference>
<dbReference type="Proteomes" id="UP000182063">
    <property type="component" value="Chromosome"/>
</dbReference>
<gene>
    <name evidence="3" type="ORF">BSL82_15840</name>
</gene>
<dbReference type="InterPro" id="IPR014001">
    <property type="entry name" value="Helicase_ATP-bd"/>
</dbReference>
<dbReference type="PROSITE" id="PS51194">
    <property type="entry name" value="HELICASE_CTER"/>
    <property type="match status" value="1"/>
</dbReference>
<organism evidence="3 4">
    <name type="scientific">Tardibacter chloracetimidivorans</name>
    <dbReference type="NCBI Taxonomy" id="1921510"/>
    <lineage>
        <taxon>Bacteria</taxon>
        <taxon>Pseudomonadati</taxon>
        <taxon>Pseudomonadota</taxon>
        <taxon>Alphaproteobacteria</taxon>
        <taxon>Sphingomonadales</taxon>
        <taxon>Sphingomonadaceae</taxon>
        <taxon>Tardibacter</taxon>
    </lineage>
</organism>
<dbReference type="InterPro" id="IPR027417">
    <property type="entry name" value="P-loop_NTPase"/>
</dbReference>
<dbReference type="SMART" id="SM00487">
    <property type="entry name" value="DEXDc"/>
    <property type="match status" value="1"/>
</dbReference>
<dbReference type="AlphaFoldDB" id="A0A1L3ZY77"/>
<dbReference type="KEGG" id="sphj:BSL82_15840"/>
<dbReference type="OrthoDB" id="9804086at2"/>
<feature type="domain" description="Helicase C-terminal" evidence="2">
    <location>
        <begin position="225"/>
        <end position="377"/>
    </location>
</feature>
<dbReference type="InterPro" id="IPR050742">
    <property type="entry name" value="Helicase_Restrict-Modif_Enz"/>
</dbReference>
<dbReference type="SUPFAM" id="SSF52540">
    <property type="entry name" value="P-loop containing nucleoside triphosphate hydrolases"/>
    <property type="match status" value="1"/>
</dbReference>
<dbReference type="Pfam" id="PF00271">
    <property type="entry name" value="Helicase_C"/>
    <property type="match status" value="1"/>
</dbReference>
<proteinExistence type="predicted"/>
<sequence length="563" mass="62438">MKLRQRQVDFRDRCVAALDERGNTLGVAPTGAGKTVMLSAITGHYIQQGANALIIQHRDELVDQNRRTFEAVNPRATIGLFTADRKEWGYNATFAMIQTLARAGNLEDMPAFDVVTIDEGHHAAADSYLKTIDTAMKRNPNTKLLLVTATPNRGDKKTLRGVVDNVADQITLKELIEARLLVRPRTLVLDIGVREELRGVKKRANDFDMSAVEAIMDKSVLNDRVVEEWGKVAGDRQTVVFCSTVLHAQHVAEAFRSAGIRAAAVWADMGDASRRETLEAYDRGEIQVIANVAVLTEGWDHQPTSCVILLRPSSYQSTMIQMIGRGLRLVDPERYPGVRKDDCIVMDFGTSILMHGSIEQDINLEGKGAKDCPECASTVPAQCAECPICGYEWPKPEPEEDEPTLLPAGDGEDAAPSVLHDFVMTEIDLLADSPFRYENLFDGLVCIATALDAWVAVVSYYGRWHALGGGRMIGVKYLADNSDRFVAMAAADDFLRIHGDSDVGNKAKRWMSQPCSDKQREHLGLSPFEAIGVTKYQAACRLEWKFNERLIRRLLENSMRMAA</sequence>
<dbReference type="PANTHER" id="PTHR47396">
    <property type="entry name" value="TYPE I RESTRICTION ENZYME ECOKI R PROTEIN"/>
    <property type="match status" value="1"/>
</dbReference>
<dbReference type="STRING" id="1921510.BSL82_15840"/>
<evidence type="ECO:0000259" key="1">
    <source>
        <dbReference type="PROSITE" id="PS51192"/>
    </source>
</evidence>
<dbReference type="EMBL" id="CP018221">
    <property type="protein sequence ID" value="API60577.1"/>
    <property type="molecule type" value="Genomic_DNA"/>
</dbReference>
<dbReference type="Pfam" id="PF04851">
    <property type="entry name" value="ResIII"/>
    <property type="match status" value="1"/>
</dbReference>
<dbReference type="GO" id="GO:0005829">
    <property type="term" value="C:cytosol"/>
    <property type="evidence" value="ECO:0007669"/>
    <property type="project" value="TreeGrafter"/>
</dbReference>
<name>A0A1L3ZY77_9SPHN</name>
<reference evidence="4" key="1">
    <citation type="submission" date="2016-11" db="EMBL/GenBank/DDBJ databases">
        <title>Complete Genome Sequence of alachlor-degrading Sphingomonas sp. strain JJ-A5.</title>
        <authorList>
            <person name="Lee H."/>
            <person name="Ka J.-O."/>
        </authorList>
    </citation>
    <scope>NUCLEOTIDE SEQUENCE [LARGE SCALE GENOMIC DNA]</scope>
    <source>
        <strain evidence="4">JJ-A5</strain>
    </source>
</reference>
<dbReference type="PROSITE" id="PS51192">
    <property type="entry name" value="HELICASE_ATP_BIND_1"/>
    <property type="match status" value="1"/>
</dbReference>
<evidence type="ECO:0008006" key="5">
    <source>
        <dbReference type="Google" id="ProtNLM"/>
    </source>
</evidence>
<evidence type="ECO:0000313" key="3">
    <source>
        <dbReference type="EMBL" id="API60577.1"/>
    </source>
</evidence>
<accession>A0A1L3ZY77</accession>
<dbReference type="PANTHER" id="PTHR47396:SF1">
    <property type="entry name" value="ATP-DEPENDENT HELICASE IRC3-RELATED"/>
    <property type="match status" value="1"/>
</dbReference>
<keyword evidence="4" id="KW-1185">Reference proteome</keyword>
<dbReference type="InterPro" id="IPR006935">
    <property type="entry name" value="Helicase/UvrB_N"/>
</dbReference>
<protein>
    <recommendedName>
        <fullName evidence="5">Helicase</fullName>
    </recommendedName>
</protein>
<dbReference type="InterPro" id="IPR001650">
    <property type="entry name" value="Helicase_C-like"/>
</dbReference>
<evidence type="ECO:0000259" key="2">
    <source>
        <dbReference type="PROSITE" id="PS51194"/>
    </source>
</evidence>